<evidence type="ECO:0000313" key="2">
    <source>
        <dbReference type="Proteomes" id="UP000324222"/>
    </source>
</evidence>
<accession>A0A5B7JR63</accession>
<reference evidence="1 2" key="1">
    <citation type="submission" date="2019-05" db="EMBL/GenBank/DDBJ databases">
        <title>Another draft genome of Portunus trituberculatus and its Hox gene families provides insights of decapod evolution.</title>
        <authorList>
            <person name="Jeong J.-H."/>
            <person name="Song I."/>
            <person name="Kim S."/>
            <person name="Choi T."/>
            <person name="Kim D."/>
            <person name="Ryu S."/>
            <person name="Kim W."/>
        </authorList>
    </citation>
    <scope>NUCLEOTIDE SEQUENCE [LARGE SCALE GENOMIC DNA]</scope>
    <source>
        <tissue evidence="1">Muscle</tissue>
    </source>
</reference>
<dbReference type="AlphaFoldDB" id="A0A5B7JR63"/>
<gene>
    <name evidence="1" type="ORF">E2C01_093936</name>
</gene>
<proteinExistence type="predicted"/>
<dbReference type="Proteomes" id="UP000324222">
    <property type="component" value="Unassembled WGS sequence"/>
</dbReference>
<comment type="caution">
    <text evidence="1">The sequence shown here is derived from an EMBL/GenBank/DDBJ whole genome shotgun (WGS) entry which is preliminary data.</text>
</comment>
<sequence>MGGRFPGRNVEQVCHVDCVQRSLVSAVVMAR</sequence>
<name>A0A5B7JR63_PORTR</name>
<keyword evidence="2" id="KW-1185">Reference proteome</keyword>
<organism evidence="1 2">
    <name type="scientific">Portunus trituberculatus</name>
    <name type="common">Swimming crab</name>
    <name type="synonym">Neptunus trituberculatus</name>
    <dbReference type="NCBI Taxonomy" id="210409"/>
    <lineage>
        <taxon>Eukaryota</taxon>
        <taxon>Metazoa</taxon>
        <taxon>Ecdysozoa</taxon>
        <taxon>Arthropoda</taxon>
        <taxon>Crustacea</taxon>
        <taxon>Multicrustacea</taxon>
        <taxon>Malacostraca</taxon>
        <taxon>Eumalacostraca</taxon>
        <taxon>Eucarida</taxon>
        <taxon>Decapoda</taxon>
        <taxon>Pleocyemata</taxon>
        <taxon>Brachyura</taxon>
        <taxon>Eubrachyura</taxon>
        <taxon>Portunoidea</taxon>
        <taxon>Portunidae</taxon>
        <taxon>Portuninae</taxon>
        <taxon>Portunus</taxon>
    </lineage>
</organism>
<dbReference type="EMBL" id="VSRR010114607">
    <property type="protein sequence ID" value="MPC98562.1"/>
    <property type="molecule type" value="Genomic_DNA"/>
</dbReference>
<protein>
    <submittedName>
        <fullName evidence="1">Uncharacterized protein</fullName>
    </submittedName>
</protein>
<evidence type="ECO:0000313" key="1">
    <source>
        <dbReference type="EMBL" id="MPC98562.1"/>
    </source>
</evidence>